<organism evidence="2 3">
    <name type="scientific">Petrolisthes manimaculis</name>
    <dbReference type="NCBI Taxonomy" id="1843537"/>
    <lineage>
        <taxon>Eukaryota</taxon>
        <taxon>Metazoa</taxon>
        <taxon>Ecdysozoa</taxon>
        <taxon>Arthropoda</taxon>
        <taxon>Crustacea</taxon>
        <taxon>Multicrustacea</taxon>
        <taxon>Malacostraca</taxon>
        <taxon>Eumalacostraca</taxon>
        <taxon>Eucarida</taxon>
        <taxon>Decapoda</taxon>
        <taxon>Pleocyemata</taxon>
        <taxon>Anomura</taxon>
        <taxon>Galatheoidea</taxon>
        <taxon>Porcellanidae</taxon>
        <taxon>Petrolisthes</taxon>
    </lineage>
</organism>
<name>A0AAE1QAN5_9EUCA</name>
<gene>
    <name evidence="2" type="ORF">Pmani_007414</name>
</gene>
<evidence type="ECO:0000313" key="3">
    <source>
        <dbReference type="Proteomes" id="UP001292094"/>
    </source>
</evidence>
<proteinExistence type="predicted"/>
<feature type="signal peptide" evidence="1">
    <location>
        <begin position="1"/>
        <end position="16"/>
    </location>
</feature>
<reference evidence="2" key="1">
    <citation type="submission" date="2023-11" db="EMBL/GenBank/DDBJ databases">
        <title>Genome assemblies of two species of porcelain crab, Petrolisthes cinctipes and Petrolisthes manimaculis (Anomura: Porcellanidae).</title>
        <authorList>
            <person name="Angst P."/>
        </authorList>
    </citation>
    <scope>NUCLEOTIDE SEQUENCE</scope>
    <source>
        <strain evidence="2">PB745_02</strain>
        <tissue evidence="2">Gill</tissue>
    </source>
</reference>
<evidence type="ECO:0000256" key="1">
    <source>
        <dbReference type="SAM" id="SignalP"/>
    </source>
</evidence>
<evidence type="ECO:0000313" key="2">
    <source>
        <dbReference type="EMBL" id="KAK4321787.1"/>
    </source>
</evidence>
<protein>
    <submittedName>
        <fullName evidence="2">Uncharacterized protein</fullName>
    </submittedName>
</protein>
<dbReference type="AlphaFoldDB" id="A0AAE1QAN5"/>
<accession>A0AAE1QAN5</accession>
<keyword evidence="3" id="KW-1185">Reference proteome</keyword>
<dbReference type="Proteomes" id="UP001292094">
    <property type="component" value="Unassembled WGS sequence"/>
</dbReference>
<keyword evidence="1" id="KW-0732">Signal</keyword>
<feature type="chain" id="PRO_5042188046" evidence="1">
    <location>
        <begin position="17"/>
        <end position="104"/>
    </location>
</feature>
<dbReference type="EMBL" id="JAWZYT010000559">
    <property type="protein sequence ID" value="KAK4321787.1"/>
    <property type="molecule type" value="Genomic_DNA"/>
</dbReference>
<comment type="caution">
    <text evidence="2">The sequence shown here is derived from an EMBL/GenBank/DDBJ whole genome shotgun (WGS) entry which is preliminary data.</text>
</comment>
<sequence length="104" mass="11561">MIPLLLTALLLALAHCCEPLLEPMEELESIDMNMGYENEVMQETDLDQKEGQSVVVERQFISATAVYRSVKNWVVNASLSVRCKIVTTPQQILTSAVPVNVDVV</sequence>